<feature type="compositionally biased region" description="Polar residues" evidence="4">
    <location>
        <begin position="947"/>
        <end position="965"/>
    </location>
</feature>
<dbReference type="SUPFAM" id="SSF53300">
    <property type="entry name" value="vWA-like"/>
    <property type="match status" value="2"/>
</dbReference>
<feature type="compositionally biased region" description="Polar residues" evidence="4">
    <location>
        <begin position="676"/>
        <end position="685"/>
    </location>
</feature>
<dbReference type="GO" id="GO:0008270">
    <property type="term" value="F:zinc ion binding"/>
    <property type="evidence" value="ECO:0007669"/>
    <property type="project" value="InterPro"/>
</dbReference>
<dbReference type="InterPro" id="IPR036174">
    <property type="entry name" value="Znf_Sec23_Sec24_sf"/>
</dbReference>
<dbReference type="Gene3D" id="1.20.120.730">
    <property type="entry name" value="Sec23/Sec24 helical domain"/>
    <property type="match status" value="1"/>
</dbReference>
<sequence length="1531" mass="170069">YVAQRQEVNENYSRVSPVDSLSVRGGTRVIVDQAFGEPVNLVQPLQFIEQGNCTPQFGKPTTYSIPNNSKIAKEAGLPIAVSFQPFAAVNDTRVPVSRKGPGEDPLRCRRCMAYVSPFAPLIQAGTELICPFCEVTNQVSGKHYAQLDRNGLRRDANDRPEFYHGSVDYSFSGADDRRIKQEGESENLGIASTPGLVFAIDCTRAAIESGFTAASCSSLIFGLEKVYKSPKSQKRLFDATKLRGCIIAFSSRVHIFRIQKVSSQSGLKDSPSYKYSVHVCTDPYETQPPVQIQSYPIIGECIDTIRIILSSIPAMFAPISPITDQRKGLSIKEFGGIKAINGAPGAASLLSSLKKYEKQEDKQLNIKPVKVGLLFDSSTSVKQTLEQNKEQLESIYNNDCCLGTAVMISIELLRGSTGKVLLFTQSIPTVGHGSLSFNQQQNQSKQGNNEQQSLFNQQSVIQGIGIGSNKIVDGVGGATKQIFGSMTNALSSIGQKIKQTVQPQQQQQYNQYQTSSPQQTIQQQAPQPLYPQGNINQSSPIYQSSQQQSDQQHKSIEVPFGDGENRVFGPLGWETKKINTDQQQQQQLPSSQSDKQQQQLPEKYSVHYIPPPPLSQQQQSNRPSSPSNQISNFINKIKGRSQSPSALPTGYEQQEIGQQKDNYQQSTSSQSYNQNIDNQWGQNDLKSTKDKKDKKQQQQQQVDELETLSEREALLSSFQGIPKQSSLQISSKVSSSDSKGQEVISNQLDEYRINAINSILKLFCSISSTAAELGISFDIFVGGAQQGRLKRKIERQQLQRGQLKEIRQYSGPVNQQLKQFAHNNQGLGEVCSQLADRTMGQIFFQPNFSGFKLKREIKDEQKKRLDEDQDDQFLLLFSGDVNKLHTDVIHSLQRQIVFACEVKVRVSNGLEVVRLLGTGDNSYVSSTGAGAQAAALTNAFIQLETGTGNKQSQPAPTNIPSGTFAQQVPYQQSSSSSSSQSQQYPTPSSSPVISVVDKKGGDELFCSAIDEDKAFLVEFTVEKDLIEQGKESKSNQGYKGNSGLLKSNVFIQIAIRYNSLCTNDDEQEQQEQGREELNEEKKVSINKEQQKYKYERRIRVHTLRLGIASNISEVFNSADVETLSVYYARHAVNLSHQFPATQVRDKLFFQMAEMFNSYSNVASGYSQTKGSKGSKQQIGISSMYGTVSVSGSQRMNNSGLILPKKIQYLPTFILSLLKSPLLSLGGVSTDDRSCYAQQLRMIGVKQLALLLYPRLYNISRLLPQSFGIDKNKERNQDKFNENEDNQEQSEIKPVTDVLKLSYGSVTDNESVYLLDNGIEQIIVAGENADEQLINSIVNVFPSSFGQIVKSVDKDTINKEDEEDDDEDEDESKQDEQNGIQISSSTSSVSSFALPPNQHSFLIASDNTLDSNPITRRLYQFFNQIQNDSTLLRTPKIILKNERKLWQGSVTGEMLPKGSIDVQDGVGALVHVTTVKKGDQVQSRDWIFSKAVAAAQEQALVRFQDTVMIEDQSFEQGSLVQFLQRVLQFTKD</sequence>
<dbReference type="SUPFAM" id="SSF81811">
    <property type="entry name" value="Helical domain of Sec23/24"/>
    <property type="match status" value="1"/>
</dbReference>
<evidence type="ECO:0000313" key="8">
    <source>
        <dbReference type="EMBL" id="KAA6388936.1"/>
    </source>
</evidence>
<dbReference type="GO" id="GO:0030127">
    <property type="term" value="C:COPII vesicle coat"/>
    <property type="evidence" value="ECO:0007669"/>
    <property type="project" value="InterPro"/>
</dbReference>
<dbReference type="Gene3D" id="2.60.40.1670">
    <property type="entry name" value="beta-sandwich domain of Sec23/24"/>
    <property type="match status" value="1"/>
</dbReference>
<comment type="similarity">
    <text evidence="1">Belongs to the SEC23/SEC24 family. SEC24 subfamily.</text>
</comment>
<reference evidence="8 9" key="1">
    <citation type="submission" date="2019-03" db="EMBL/GenBank/DDBJ databases">
        <title>Single cell metagenomics reveals metabolic interactions within the superorganism composed of flagellate Streblomastix strix and complex community of Bacteroidetes bacteria on its surface.</title>
        <authorList>
            <person name="Treitli S.C."/>
            <person name="Kolisko M."/>
            <person name="Husnik F."/>
            <person name="Keeling P."/>
            <person name="Hampl V."/>
        </authorList>
    </citation>
    <scope>NUCLEOTIDE SEQUENCE [LARGE SCALE GENOMIC DNA]</scope>
    <source>
        <strain evidence="8">ST1C</strain>
    </source>
</reference>
<dbReference type="OrthoDB" id="49016at2759"/>
<dbReference type="InterPro" id="IPR036175">
    <property type="entry name" value="Sec23/24_helical_dom_sf"/>
</dbReference>
<feature type="compositionally biased region" description="Low complexity" evidence="4">
    <location>
        <begin position="507"/>
        <end position="527"/>
    </location>
</feature>
<evidence type="ECO:0000259" key="7">
    <source>
        <dbReference type="Pfam" id="PF04815"/>
    </source>
</evidence>
<comment type="caution">
    <text evidence="8">The sequence shown here is derived from an EMBL/GenBank/DDBJ whole genome shotgun (WGS) entry which is preliminary data.</text>
</comment>
<dbReference type="GO" id="GO:0000149">
    <property type="term" value="F:SNARE binding"/>
    <property type="evidence" value="ECO:0007669"/>
    <property type="project" value="TreeGrafter"/>
</dbReference>
<evidence type="ECO:0000313" key="9">
    <source>
        <dbReference type="Proteomes" id="UP000324800"/>
    </source>
</evidence>
<feature type="region of interest" description="Disordered" evidence="4">
    <location>
        <begin position="947"/>
        <end position="993"/>
    </location>
</feature>
<feature type="compositionally biased region" description="Low complexity" evidence="4">
    <location>
        <begin position="615"/>
        <end position="632"/>
    </location>
</feature>
<dbReference type="SUPFAM" id="SSF81995">
    <property type="entry name" value="beta-sandwich domain of Sec23/24"/>
    <property type="match status" value="1"/>
</dbReference>
<dbReference type="Proteomes" id="UP000324800">
    <property type="component" value="Unassembled WGS sequence"/>
</dbReference>
<dbReference type="InterPro" id="IPR050550">
    <property type="entry name" value="SEC23_SEC24_subfamily"/>
</dbReference>
<dbReference type="InterPro" id="IPR036465">
    <property type="entry name" value="vWFA_dom_sf"/>
</dbReference>
<dbReference type="Pfam" id="PF04810">
    <property type="entry name" value="zf-Sec23_Sec24"/>
    <property type="match status" value="1"/>
</dbReference>
<dbReference type="GO" id="GO:0006886">
    <property type="term" value="P:intracellular protein transport"/>
    <property type="evidence" value="ECO:0007669"/>
    <property type="project" value="InterPro"/>
</dbReference>
<dbReference type="SUPFAM" id="SSF82919">
    <property type="entry name" value="Zn-finger domain of Sec23/24"/>
    <property type="match status" value="1"/>
</dbReference>
<gene>
    <name evidence="8" type="ORF">EZS28_015535</name>
</gene>
<feature type="compositionally biased region" description="Polar residues" evidence="4">
    <location>
        <begin position="640"/>
        <end position="661"/>
    </location>
</feature>
<dbReference type="GO" id="GO:0090110">
    <property type="term" value="P:COPII-coated vesicle cargo loading"/>
    <property type="evidence" value="ECO:0007669"/>
    <property type="project" value="TreeGrafter"/>
</dbReference>
<evidence type="ECO:0000259" key="6">
    <source>
        <dbReference type="Pfam" id="PF04811"/>
    </source>
</evidence>
<dbReference type="Gene3D" id="2.30.30.380">
    <property type="entry name" value="Zn-finger domain of Sec23/24"/>
    <property type="match status" value="1"/>
</dbReference>
<keyword evidence="2" id="KW-0813">Transport</keyword>
<feature type="domain" description="Sec23/Sec24 trunk" evidence="6">
    <location>
        <begin position="194"/>
        <end position="459"/>
    </location>
</feature>
<feature type="domain" description="Zinc finger Sec23/Sec24-type" evidence="5">
    <location>
        <begin position="105"/>
        <end position="140"/>
    </location>
</feature>
<feature type="non-terminal residue" evidence="8">
    <location>
        <position position="1"/>
    </location>
</feature>
<name>A0A5J4W301_9EUKA</name>
<evidence type="ECO:0000256" key="2">
    <source>
        <dbReference type="ARBA" id="ARBA00022448"/>
    </source>
</evidence>
<dbReference type="EMBL" id="SNRW01003780">
    <property type="protein sequence ID" value="KAA6388936.1"/>
    <property type="molecule type" value="Genomic_DNA"/>
</dbReference>
<evidence type="ECO:0000256" key="3">
    <source>
        <dbReference type="ARBA" id="ARBA00022927"/>
    </source>
</evidence>
<feature type="compositionally biased region" description="Low complexity" evidence="4">
    <location>
        <begin position="966"/>
        <end position="993"/>
    </location>
</feature>
<accession>A0A5J4W301</accession>
<evidence type="ECO:0000256" key="1">
    <source>
        <dbReference type="ARBA" id="ARBA00008334"/>
    </source>
</evidence>
<keyword evidence="3" id="KW-0653">Protein transport</keyword>
<feature type="compositionally biased region" description="Acidic residues" evidence="4">
    <location>
        <begin position="1359"/>
        <end position="1372"/>
    </location>
</feature>
<feature type="region of interest" description="Disordered" evidence="4">
    <location>
        <begin position="1351"/>
        <end position="1390"/>
    </location>
</feature>
<organism evidence="8 9">
    <name type="scientific">Streblomastix strix</name>
    <dbReference type="NCBI Taxonomy" id="222440"/>
    <lineage>
        <taxon>Eukaryota</taxon>
        <taxon>Metamonada</taxon>
        <taxon>Preaxostyla</taxon>
        <taxon>Oxymonadida</taxon>
        <taxon>Streblomastigidae</taxon>
        <taxon>Streblomastix</taxon>
    </lineage>
</organism>
<dbReference type="PANTHER" id="PTHR13803">
    <property type="entry name" value="SEC24-RELATED PROTEIN"/>
    <property type="match status" value="1"/>
</dbReference>
<dbReference type="Pfam" id="PF04815">
    <property type="entry name" value="Sec23_helical"/>
    <property type="match status" value="1"/>
</dbReference>
<dbReference type="Gene3D" id="3.40.50.410">
    <property type="entry name" value="von Willebrand factor, type A domain"/>
    <property type="match status" value="2"/>
</dbReference>
<dbReference type="InterPro" id="IPR006896">
    <property type="entry name" value="Sec23/24_trunk_dom"/>
</dbReference>
<feature type="compositionally biased region" description="Low complexity" evidence="4">
    <location>
        <begin position="581"/>
        <end position="601"/>
    </location>
</feature>
<feature type="region of interest" description="Disordered" evidence="4">
    <location>
        <begin position="507"/>
        <end position="554"/>
    </location>
</feature>
<feature type="domain" description="Sec23/Sec24 helical" evidence="7">
    <location>
        <begin position="1119"/>
        <end position="1247"/>
    </location>
</feature>
<dbReference type="InterPro" id="IPR006900">
    <property type="entry name" value="Sec23/24_helical_dom"/>
</dbReference>
<feature type="compositionally biased region" description="Low complexity" evidence="4">
    <location>
        <begin position="537"/>
        <end position="550"/>
    </location>
</feature>
<feature type="region of interest" description="Disordered" evidence="4">
    <location>
        <begin position="579"/>
        <end position="704"/>
    </location>
</feature>
<proteinExistence type="inferred from homology"/>
<feature type="compositionally biased region" description="Basic and acidic residues" evidence="4">
    <location>
        <begin position="686"/>
        <end position="696"/>
    </location>
</feature>
<dbReference type="Pfam" id="PF04811">
    <property type="entry name" value="Sec23_trunk"/>
    <property type="match status" value="1"/>
</dbReference>
<dbReference type="InterPro" id="IPR006895">
    <property type="entry name" value="Znf_Sec23_Sec24"/>
</dbReference>
<protein>
    <submittedName>
        <fullName evidence="8">Putative Sec23/Sec24 trunk domain protein</fullName>
    </submittedName>
</protein>
<evidence type="ECO:0000256" key="4">
    <source>
        <dbReference type="SAM" id="MobiDB-lite"/>
    </source>
</evidence>
<dbReference type="GO" id="GO:0070971">
    <property type="term" value="C:endoplasmic reticulum exit site"/>
    <property type="evidence" value="ECO:0007669"/>
    <property type="project" value="TreeGrafter"/>
</dbReference>
<feature type="compositionally biased region" description="Low complexity" evidence="4">
    <location>
        <begin position="662"/>
        <end position="675"/>
    </location>
</feature>
<evidence type="ECO:0000259" key="5">
    <source>
        <dbReference type="Pfam" id="PF04810"/>
    </source>
</evidence>